<evidence type="ECO:0000256" key="3">
    <source>
        <dbReference type="PROSITE-ProRule" id="PRU00339"/>
    </source>
</evidence>
<dbReference type="Gene3D" id="1.25.40.10">
    <property type="entry name" value="Tetratricopeptide repeat domain"/>
    <property type="match status" value="2"/>
</dbReference>
<protein>
    <recommendedName>
        <fullName evidence="6">Tetratricopeptide repeat protein</fullName>
    </recommendedName>
</protein>
<dbReference type="PROSITE" id="PS50293">
    <property type="entry name" value="TPR_REGION"/>
    <property type="match status" value="1"/>
</dbReference>
<keyword evidence="5" id="KW-1185">Reference proteome</keyword>
<feature type="repeat" description="TPR" evidence="3">
    <location>
        <begin position="81"/>
        <end position="114"/>
    </location>
</feature>
<name>A0A1X6NSY7_PORUM</name>
<dbReference type="Pfam" id="PF00515">
    <property type="entry name" value="TPR_1"/>
    <property type="match status" value="1"/>
</dbReference>
<gene>
    <name evidence="4" type="ORF">BU14_0507s0006</name>
</gene>
<sequence>MVALLGAAGGSALAGALLGDGPGGGRVSPASAAPEVESEALAALRRVTELQKLAFDYTNEMRYERAETIWTRIIGLNESNAAAWSNRGNCRTSQGRFADAIEDFDKAIALAPTEPDPYLGRGVAREGLREYAGALEDYAAANAASVAKYKTEDQVAYNNMGNAHAGQAAVLGRSADPDAPAAARREWTAAAELYHRAASMDRNYVFASANEALALYELGETARSLRLVKYLCLKFPQFADMHAVLAAAYWSQGRSADAEAEWAKVIDQDTRYGNLEWVEDVRRWPPVLVAELKNFVELRRPKPLAG</sequence>
<dbReference type="InterPro" id="IPR050498">
    <property type="entry name" value="Ycf3"/>
</dbReference>
<dbReference type="SUPFAM" id="SSF48452">
    <property type="entry name" value="TPR-like"/>
    <property type="match status" value="1"/>
</dbReference>
<dbReference type="EMBL" id="KV919113">
    <property type="protein sequence ID" value="OSX71708.1"/>
    <property type="molecule type" value="Genomic_DNA"/>
</dbReference>
<proteinExistence type="predicted"/>
<keyword evidence="1" id="KW-0677">Repeat</keyword>
<dbReference type="PANTHER" id="PTHR44858">
    <property type="entry name" value="TETRATRICOPEPTIDE REPEAT PROTEIN 6"/>
    <property type="match status" value="1"/>
</dbReference>
<dbReference type="OrthoDB" id="421121at2759"/>
<reference evidence="4 5" key="1">
    <citation type="submission" date="2017-03" db="EMBL/GenBank/DDBJ databases">
        <title>WGS assembly of Porphyra umbilicalis.</title>
        <authorList>
            <person name="Brawley S.H."/>
            <person name="Blouin N.A."/>
            <person name="Ficko-Blean E."/>
            <person name="Wheeler G.L."/>
            <person name="Lohr M."/>
            <person name="Goodson H.V."/>
            <person name="Jenkins J.W."/>
            <person name="Blaby-Haas C.E."/>
            <person name="Helliwell K.E."/>
            <person name="Chan C."/>
            <person name="Marriage T."/>
            <person name="Bhattacharya D."/>
            <person name="Klein A.S."/>
            <person name="Badis Y."/>
            <person name="Brodie J."/>
            <person name="Cao Y."/>
            <person name="Collen J."/>
            <person name="Dittami S.M."/>
            <person name="Gachon C.M."/>
            <person name="Green B.R."/>
            <person name="Karpowicz S."/>
            <person name="Kim J.W."/>
            <person name="Kudahl U."/>
            <person name="Lin S."/>
            <person name="Michel G."/>
            <person name="Mittag M."/>
            <person name="Olson B.J."/>
            <person name="Pangilinan J."/>
            <person name="Peng Y."/>
            <person name="Qiu H."/>
            <person name="Shu S."/>
            <person name="Singer J.T."/>
            <person name="Smith A.G."/>
            <person name="Sprecher B.N."/>
            <person name="Wagner V."/>
            <person name="Wang W."/>
            <person name="Wang Z.-Y."/>
            <person name="Yan J."/>
            <person name="Yarish C."/>
            <person name="Zoeuner-Riek S."/>
            <person name="Zhuang Y."/>
            <person name="Zou Y."/>
            <person name="Lindquist E.A."/>
            <person name="Grimwood J."/>
            <person name="Barry K."/>
            <person name="Rokhsar D.S."/>
            <person name="Schmutz J."/>
            <person name="Stiller J.W."/>
            <person name="Grossman A.R."/>
            <person name="Prochnik S.E."/>
        </authorList>
    </citation>
    <scope>NUCLEOTIDE SEQUENCE [LARGE SCALE GENOMIC DNA]</scope>
    <source>
        <strain evidence="4">4086291</strain>
    </source>
</reference>
<organism evidence="4 5">
    <name type="scientific">Porphyra umbilicalis</name>
    <name type="common">Purple laver</name>
    <name type="synonym">Red alga</name>
    <dbReference type="NCBI Taxonomy" id="2786"/>
    <lineage>
        <taxon>Eukaryota</taxon>
        <taxon>Rhodophyta</taxon>
        <taxon>Bangiophyceae</taxon>
        <taxon>Bangiales</taxon>
        <taxon>Bangiaceae</taxon>
        <taxon>Porphyra</taxon>
    </lineage>
</organism>
<evidence type="ECO:0008006" key="6">
    <source>
        <dbReference type="Google" id="ProtNLM"/>
    </source>
</evidence>
<dbReference type="InterPro" id="IPR019734">
    <property type="entry name" value="TPR_rpt"/>
</dbReference>
<keyword evidence="2 3" id="KW-0802">TPR repeat</keyword>
<dbReference type="Proteomes" id="UP000218209">
    <property type="component" value="Unassembled WGS sequence"/>
</dbReference>
<accession>A0A1X6NSY7</accession>
<dbReference type="Pfam" id="PF13432">
    <property type="entry name" value="TPR_16"/>
    <property type="match status" value="1"/>
</dbReference>
<dbReference type="SMART" id="SM00028">
    <property type="entry name" value="TPR"/>
    <property type="match status" value="4"/>
</dbReference>
<dbReference type="PANTHER" id="PTHR44858:SF17">
    <property type="match status" value="1"/>
</dbReference>
<evidence type="ECO:0000256" key="1">
    <source>
        <dbReference type="ARBA" id="ARBA00022737"/>
    </source>
</evidence>
<dbReference type="AlphaFoldDB" id="A0A1X6NSY7"/>
<evidence type="ECO:0000313" key="4">
    <source>
        <dbReference type="EMBL" id="OSX71708.1"/>
    </source>
</evidence>
<dbReference type="InterPro" id="IPR011990">
    <property type="entry name" value="TPR-like_helical_dom_sf"/>
</dbReference>
<evidence type="ECO:0000313" key="5">
    <source>
        <dbReference type="Proteomes" id="UP000218209"/>
    </source>
</evidence>
<dbReference type="PROSITE" id="PS50005">
    <property type="entry name" value="TPR"/>
    <property type="match status" value="1"/>
</dbReference>
<evidence type="ECO:0000256" key="2">
    <source>
        <dbReference type="ARBA" id="ARBA00022803"/>
    </source>
</evidence>